<feature type="domain" description="Peptidase C1A papain C-terminal" evidence="3">
    <location>
        <begin position="75"/>
        <end position="289"/>
    </location>
</feature>
<dbReference type="RefSeq" id="XP_068350779.1">
    <property type="nucleotide sequence ID" value="XM_068494825.1"/>
</dbReference>
<evidence type="ECO:0000259" key="3">
    <source>
        <dbReference type="SMART" id="SM00645"/>
    </source>
</evidence>
<dbReference type="SUPFAM" id="SSF54001">
    <property type="entry name" value="Cysteine proteinases"/>
    <property type="match status" value="1"/>
</dbReference>
<protein>
    <submittedName>
        <fullName evidence="5">Clan CA, family C1, cathepsin L-like cysteine peptidase</fullName>
    </submittedName>
</protein>
<accession>A0A1J4JER0</accession>
<dbReference type="InterPro" id="IPR000169">
    <property type="entry name" value="Pept_cys_AS"/>
</dbReference>
<dbReference type="InterPro" id="IPR000668">
    <property type="entry name" value="Peptidase_C1A_C"/>
</dbReference>
<proteinExistence type="inferred from homology"/>
<comment type="caution">
    <text evidence="5">The sequence shown here is derived from an EMBL/GenBank/DDBJ whole genome shotgun (WGS) entry which is preliminary data.</text>
</comment>
<feature type="domain" description="Cathepsin propeptide inhibitor" evidence="4">
    <location>
        <begin position="1"/>
        <end position="50"/>
    </location>
</feature>
<evidence type="ECO:0000256" key="1">
    <source>
        <dbReference type="ARBA" id="ARBA00008455"/>
    </source>
</evidence>
<dbReference type="PROSITE" id="PS00139">
    <property type="entry name" value="THIOL_PROTEASE_CYS"/>
    <property type="match status" value="1"/>
</dbReference>
<dbReference type="InterPro" id="IPR039417">
    <property type="entry name" value="Peptidase_C1A_papain-like"/>
</dbReference>
<dbReference type="SMART" id="SM00645">
    <property type="entry name" value="Pept_C1"/>
    <property type="match status" value="1"/>
</dbReference>
<dbReference type="VEuPathDB" id="TrichDB:TRFO_09351"/>
<evidence type="ECO:0000313" key="5">
    <source>
        <dbReference type="EMBL" id="OHS97642.1"/>
    </source>
</evidence>
<organism evidence="5 6">
    <name type="scientific">Tritrichomonas foetus</name>
    <dbReference type="NCBI Taxonomy" id="1144522"/>
    <lineage>
        <taxon>Eukaryota</taxon>
        <taxon>Metamonada</taxon>
        <taxon>Parabasalia</taxon>
        <taxon>Tritrichomonadida</taxon>
        <taxon>Tritrichomonadidae</taxon>
        <taxon>Tritrichomonas</taxon>
    </lineage>
</organism>
<dbReference type="GO" id="GO:0006508">
    <property type="term" value="P:proteolysis"/>
    <property type="evidence" value="ECO:0007669"/>
    <property type="project" value="InterPro"/>
</dbReference>
<keyword evidence="6" id="KW-1185">Reference proteome</keyword>
<evidence type="ECO:0000259" key="4">
    <source>
        <dbReference type="SMART" id="SM00848"/>
    </source>
</evidence>
<dbReference type="GeneID" id="94829529"/>
<dbReference type="EMBL" id="MLAK01001104">
    <property type="protein sequence ID" value="OHS97642.1"/>
    <property type="molecule type" value="Genomic_DNA"/>
</dbReference>
<reference evidence="5" key="1">
    <citation type="submission" date="2016-10" db="EMBL/GenBank/DDBJ databases">
        <authorList>
            <person name="Benchimol M."/>
            <person name="Almeida L.G."/>
            <person name="Vasconcelos A.T."/>
            <person name="Perreira-Neves A."/>
            <person name="Rosa I.A."/>
            <person name="Tasca T."/>
            <person name="Bogo M.R."/>
            <person name="de Souza W."/>
        </authorList>
    </citation>
    <scope>NUCLEOTIDE SEQUENCE [LARGE SCALE GENOMIC DNA]</scope>
    <source>
        <strain evidence="5">K</strain>
    </source>
</reference>
<dbReference type="InterPro" id="IPR025661">
    <property type="entry name" value="Pept_asp_AS"/>
</dbReference>
<dbReference type="FunFam" id="3.90.70.10:FF:000039">
    <property type="entry name" value="Cysteine proteinase 2, putative"/>
    <property type="match status" value="1"/>
</dbReference>
<dbReference type="Proteomes" id="UP000179807">
    <property type="component" value="Unassembled WGS sequence"/>
</dbReference>
<keyword evidence="2" id="KW-1015">Disulfide bond</keyword>
<comment type="similarity">
    <text evidence="1">Belongs to the peptidase C1 family.</text>
</comment>
<dbReference type="PRINTS" id="PR00705">
    <property type="entry name" value="PAPAIN"/>
</dbReference>
<dbReference type="Pfam" id="PF08246">
    <property type="entry name" value="Inhibitor_I29"/>
    <property type="match status" value="1"/>
</dbReference>
<evidence type="ECO:0000256" key="2">
    <source>
        <dbReference type="ARBA" id="ARBA00023157"/>
    </source>
</evidence>
<name>A0A1J4JER0_9EUKA</name>
<dbReference type="SMART" id="SM00848">
    <property type="entry name" value="Inhibitor_I29"/>
    <property type="match status" value="1"/>
</dbReference>
<dbReference type="PANTHER" id="PTHR12411">
    <property type="entry name" value="CYSTEINE PROTEASE FAMILY C1-RELATED"/>
    <property type="match status" value="1"/>
</dbReference>
<dbReference type="InterPro" id="IPR038765">
    <property type="entry name" value="Papain-like_cys_pep_sf"/>
</dbReference>
<dbReference type="InterPro" id="IPR013201">
    <property type="entry name" value="Prot_inhib_I29"/>
</dbReference>
<dbReference type="InterPro" id="IPR013128">
    <property type="entry name" value="Peptidase_C1A"/>
</dbReference>
<dbReference type="OrthoDB" id="10253408at2759"/>
<dbReference type="Pfam" id="PF00112">
    <property type="entry name" value="Peptidase_C1"/>
    <property type="match status" value="1"/>
</dbReference>
<gene>
    <name evidence="5" type="ORF">TRFO_09351</name>
</gene>
<sequence length="290" mass="31886">MRNNNQFYNGEQYQFRLGVYLSNKRIIESHNAATFKIGLNKLACLTPSEYKALLGRKTPNFKRTAIVKDLKSVKAPESVDWREKGIVNPVKDQSACGSCWAFGTVQACESAYALATGKLLSCSEQNLVDCVTSCAGCSGGMESYALDYILESQDGWLMGEDDYPYEAVEGSCRFDKSKGIVQIKSYAHGKEGDEDYLKTLSSQGVCDVAINAGSYSFQLYTSGIYDEPSCSSYLLNHAVGLVGYGTENGVDYWIVRNSWGPAWGEAGYIRMSRNKDNQCGIASDALQVYA</sequence>
<evidence type="ECO:0000313" key="6">
    <source>
        <dbReference type="Proteomes" id="UP000179807"/>
    </source>
</evidence>
<dbReference type="GO" id="GO:0008234">
    <property type="term" value="F:cysteine-type peptidase activity"/>
    <property type="evidence" value="ECO:0007669"/>
    <property type="project" value="InterPro"/>
</dbReference>
<dbReference type="PROSITE" id="PS00640">
    <property type="entry name" value="THIOL_PROTEASE_ASN"/>
    <property type="match status" value="1"/>
</dbReference>
<dbReference type="Gene3D" id="3.90.70.10">
    <property type="entry name" value="Cysteine proteinases"/>
    <property type="match status" value="1"/>
</dbReference>
<dbReference type="AlphaFoldDB" id="A0A1J4JER0"/>
<dbReference type="CDD" id="cd02248">
    <property type="entry name" value="Peptidase_C1A"/>
    <property type="match status" value="1"/>
</dbReference>